<evidence type="ECO:0000256" key="2">
    <source>
        <dbReference type="ARBA" id="ARBA00007840"/>
    </source>
</evidence>
<dbReference type="Gene3D" id="3.40.710.10">
    <property type="entry name" value="DD-peptidase/beta-lactamase superfamily"/>
    <property type="match status" value="1"/>
</dbReference>
<dbReference type="Pfam" id="PF00144">
    <property type="entry name" value="Beta-lactamase"/>
    <property type="match status" value="1"/>
</dbReference>
<dbReference type="RefSeq" id="WP_377612353.1">
    <property type="nucleotide sequence ID" value="NZ_JBHUPA010000016.1"/>
</dbReference>
<dbReference type="Proteomes" id="UP001597560">
    <property type="component" value="Unassembled WGS sequence"/>
</dbReference>
<proteinExistence type="inferred from homology"/>
<protein>
    <recommendedName>
        <fullName evidence="5">Beta-lactamase</fullName>
        <ecNumber evidence="5">3.5.2.6</ecNumber>
    </recommendedName>
</protein>
<accession>A0ABW6B4J2</accession>
<dbReference type="EMBL" id="JBHUPA010000016">
    <property type="protein sequence ID" value="MFD2964222.1"/>
    <property type="molecule type" value="Genomic_DNA"/>
</dbReference>
<dbReference type="SUPFAM" id="SSF56601">
    <property type="entry name" value="beta-lactamase/transpeptidase-like"/>
    <property type="match status" value="1"/>
</dbReference>
<dbReference type="InterPro" id="IPR012338">
    <property type="entry name" value="Beta-lactam/transpept-like"/>
</dbReference>
<evidence type="ECO:0000256" key="6">
    <source>
        <dbReference type="SAM" id="SignalP"/>
    </source>
</evidence>
<keyword evidence="9" id="KW-1185">Reference proteome</keyword>
<feature type="signal peptide" evidence="6">
    <location>
        <begin position="1"/>
        <end position="20"/>
    </location>
</feature>
<gene>
    <name evidence="8" type="ORF">ACFS6J_20645</name>
</gene>
<keyword evidence="6" id="KW-0732">Signal</keyword>
<dbReference type="PANTHER" id="PTHR46825:SF8">
    <property type="entry name" value="BETA-LACTAMASE-RELATED"/>
    <property type="match status" value="1"/>
</dbReference>
<feature type="chain" id="PRO_5047542228" description="Beta-lactamase" evidence="6">
    <location>
        <begin position="21"/>
        <end position="489"/>
    </location>
</feature>
<feature type="domain" description="Beta-lactamase-related" evidence="7">
    <location>
        <begin position="171"/>
        <end position="473"/>
    </location>
</feature>
<comment type="caution">
    <text evidence="8">The sequence shown here is derived from an EMBL/GenBank/DDBJ whole genome shotgun (WGS) entry which is preliminary data.</text>
</comment>
<evidence type="ECO:0000313" key="8">
    <source>
        <dbReference type="EMBL" id="MFD2964222.1"/>
    </source>
</evidence>
<dbReference type="PANTHER" id="PTHR46825">
    <property type="entry name" value="D-ALANYL-D-ALANINE-CARBOXYPEPTIDASE/ENDOPEPTIDASE AMPH"/>
    <property type="match status" value="1"/>
</dbReference>
<keyword evidence="4 5" id="KW-0046">Antibiotic resistance</keyword>
<dbReference type="InterPro" id="IPR001586">
    <property type="entry name" value="Beta-lactam_class-C_AS"/>
</dbReference>
<evidence type="ECO:0000256" key="3">
    <source>
        <dbReference type="ARBA" id="ARBA00022801"/>
    </source>
</evidence>
<dbReference type="PROSITE" id="PS00336">
    <property type="entry name" value="BETA_LACTAMASE_C"/>
    <property type="match status" value="1"/>
</dbReference>
<comment type="similarity">
    <text evidence="2 5">Belongs to the class-C beta-lactamase family.</text>
</comment>
<organism evidence="8 9">
    <name type="scientific">Olivibacter jilunii</name>
    <dbReference type="NCBI Taxonomy" id="985016"/>
    <lineage>
        <taxon>Bacteria</taxon>
        <taxon>Pseudomonadati</taxon>
        <taxon>Bacteroidota</taxon>
        <taxon>Sphingobacteriia</taxon>
        <taxon>Sphingobacteriales</taxon>
        <taxon>Sphingobacteriaceae</taxon>
        <taxon>Olivibacter</taxon>
    </lineage>
</organism>
<sequence>MFRYSLIAIFFLFVCHLCSAQEENSSKIVNRFKNYFNKHQADSIYQQWNQHAKTTVSKAQLDSLLIKQLYPLGTIETSSFIKNENDLEHFKLVFSKKTLKLILRVDSNEKIETFLFQPFEESVNERDTIPSVKKEDPIEDTTEHRLADESKTMESTIDNLVDSLALQYTNDPSTCGLAIGIIHNGKAGYYYYGETTRGNKTLPDQETLFEIGSISKAFTATLLANATLTDSIHLNDPIVKYLPDSIAQNKELEKITFQNLATHTSGLPRLPDNIVPSEPLDPYKDYDRKALFSYLKNYSQINKPDSVYEYSNLGYGIIGDLLAYKKNSSYNELIEKTICDPLELENTTEFPSGDKLPKFIPTYNNKGELTPHWHFLALSGAGSLKSTIRDLLKFAESNINIPNTVLGKAIALTHKPSWLVSETQDLGLSWHINIENFQEIFWQNGGTFGSSSFLAFVPGKKVAVVVLANAAKSVDSIGFSIINNLITNR</sequence>
<keyword evidence="3 5" id="KW-0378">Hydrolase</keyword>
<name>A0ABW6B4J2_9SPHI</name>
<evidence type="ECO:0000259" key="7">
    <source>
        <dbReference type="Pfam" id="PF00144"/>
    </source>
</evidence>
<dbReference type="EC" id="3.5.2.6" evidence="5"/>
<evidence type="ECO:0000313" key="9">
    <source>
        <dbReference type="Proteomes" id="UP001597560"/>
    </source>
</evidence>
<comment type="catalytic activity">
    <reaction evidence="1 5">
        <text>a beta-lactam + H2O = a substituted beta-amino acid</text>
        <dbReference type="Rhea" id="RHEA:20401"/>
        <dbReference type="ChEBI" id="CHEBI:15377"/>
        <dbReference type="ChEBI" id="CHEBI:35627"/>
        <dbReference type="ChEBI" id="CHEBI:140347"/>
        <dbReference type="EC" id="3.5.2.6"/>
    </reaction>
</comment>
<reference evidence="9" key="1">
    <citation type="journal article" date="2019" name="Int. J. Syst. Evol. Microbiol.">
        <title>The Global Catalogue of Microorganisms (GCM) 10K type strain sequencing project: providing services to taxonomists for standard genome sequencing and annotation.</title>
        <authorList>
            <consortium name="The Broad Institute Genomics Platform"/>
            <consortium name="The Broad Institute Genome Sequencing Center for Infectious Disease"/>
            <person name="Wu L."/>
            <person name="Ma J."/>
        </authorList>
    </citation>
    <scope>NUCLEOTIDE SEQUENCE [LARGE SCALE GENOMIC DNA]</scope>
    <source>
        <strain evidence="9">KCTC 23098</strain>
    </source>
</reference>
<dbReference type="InterPro" id="IPR050491">
    <property type="entry name" value="AmpC-like"/>
</dbReference>
<evidence type="ECO:0000256" key="5">
    <source>
        <dbReference type="RuleBase" id="RU361140"/>
    </source>
</evidence>
<dbReference type="GO" id="GO:0016787">
    <property type="term" value="F:hydrolase activity"/>
    <property type="evidence" value="ECO:0007669"/>
    <property type="project" value="UniProtKB-KW"/>
</dbReference>
<evidence type="ECO:0000256" key="4">
    <source>
        <dbReference type="ARBA" id="ARBA00023251"/>
    </source>
</evidence>
<evidence type="ECO:0000256" key="1">
    <source>
        <dbReference type="ARBA" id="ARBA00001526"/>
    </source>
</evidence>
<dbReference type="InterPro" id="IPR001466">
    <property type="entry name" value="Beta-lactam-related"/>
</dbReference>